<proteinExistence type="inferred from homology"/>
<comment type="function">
    <text evidence="2">Antitoxin component of a type II toxin-antitoxin (TA) system.</text>
</comment>
<dbReference type="EMBL" id="JBHLTN010000007">
    <property type="protein sequence ID" value="MFC0591527.1"/>
    <property type="molecule type" value="Genomic_DNA"/>
</dbReference>
<accession>A0ABV6PNW7</accession>
<dbReference type="InterPro" id="IPR036165">
    <property type="entry name" value="YefM-like_sf"/>
</dbReference>
<name>A0ABV6PNW7_9BURK</name>
<comment type="similarity">
    <text evidence="1 2">Belongs to the phD/YefM antitoxin family.</text>
</comment>
<evidence type="ECO:0000313" key="4">
    <source>
        <dbReference type="Proteomes" id="UP001589834"/>
    </source>
</evidence>
<organism evidence="3 4">
    <name type="scientific">Ottowia pentelensis</name>
    <dbReference type="NCBI Taxonomy" id="511108"/>
    <lineage>
        <taxon>Bacteria</taxon>
        <taxon>Pseudomonadati</taxon>
        <taxon>Pseudomonadota</taxon>
        <taxon>Betaproteobacteria</taxon>
        <taxon>Burkholderiales</taxon>
        <taxon>Comamonadaceae</taxon>
        <taxon>Ottowia</taxon>
    </lineage>
</organism>
<dbReference type="InterPro" id="IPR006442">
    <property type="entry name" value="Antitoxin_Phd/YefM"/>
</dbReference>
<evidence type="ECO:0000256" key="2">
    <source>
        <dbReference type="RuleBase" id="RU362080"/>
    </source>
</evidence>
<dbReference type="NCBIfam" id="TIGR01552">
    <property type="entry name" value="phd_fam"/>
    <property type="match status" value="1"/>
</dbReference>
<dbReference type="RefSeq" id="WP_293225726.1">
    <property type="nucleotide sequence ID" value="NZ_JBHLTN010000007.1"/>
</dbReference>
<dbReference type="Pfam" id="PF02604">
    <property type="entry name" value="PhdYeFM_antitox"/>
    <property type="match status" value="1"/>
</dbReference>
<dbReference type="SUPFAM" id="SSF143120">
    <property type="entry name" value="YefM-like"/>
    <property type="match status" value="1"/>
</dbReference>
<keyword evidence="4" id="KW-1185">Reference proteome</keyword>
<dbReference type="Gene3D" id="3.40.1620.10">
    <property type="entry name" value="YefM-like domain"/>
    <property type="match status" value="1"/>
</dbReference>
<protein>
    <recommendedName>
        <fullName evidence="2">Antitoxin</fullName>
    </recommendedName>
</protein>
<evidence type="ECO:0000313" key="3">
    <source>
        <dbReference type="EMBL" id="MFC0591527.1"/>
    </source>
</evidence>
<dbReference type="Proteomes" id="UP001589834">
    <property type="component" value="Unassembled WGS sequence"/>
</dbReference>
<sequence length="103" mass="11621">MQQVTSAEAQNRFGQLLDMAQREPVAVTRHGRTAGYVIGPADMQILMAALERRTQAQQALEDYARLFEAERAADAPQITDEEIAQEIKAVRAERRALQKRQRA</sequence>
<reference evidence="3 4" key="1">
    <citation type="submission" date="2024-09" db="EMBL/GenBank/DDBJ databases">
        <authorList>
            <person name="Sun Q."/>
            <person name="Mori K."/>
        </authorList>
    </citation>
    <scope>NUCLEOTIDE SEQUENCE [LARGE SCALE GENOMIC DNA]</scope>
    <source>
        <strain evidence="3 4">NCAIM B.02336</strain>
    </source>
</reference>
<comment type="caution">
    <text evidence="3">The sequence shown here is derived from an EMBL/GenBank/DDBJ whole genome shotgun (WGS) entry which is preliminary data.</text>
</comment>
<evidence type="ECO:0000256" key="1">
    <source>
        <dbReference type="ARBA" id="ARBA00009981"/>
    </source>
</evidence>
<gene>
    <name evidence="3" type="ORF">ACFFGG_03060</name>
</gene>